<dbReference type="Gene3D" id="1.20.272.10">
    <property type="match status" value="1"/>
</dbReference>
<proteinExistence type="inferred from homology"/>
<dbReference type="InterPro" id="IPR005790">
    <property type="entry name" value="DNA_polIII_delta"/>
</dbReference>
<gene>
    <name evidence="8" type="ORF">CLV27_1042</name>
</gene>
<comment type="caution">
    <text evidence="8">The sequence shown here is derived from an EMBL/GenBank/DDBJ whole genome shotgun (WGS) entry which is preliminary data.</text>
</comment>
<dbReference type="GO" id="GO:0003887">
    <property type="term" value="F:DNA-directed DNA polymerase activity"/>
    <property type="evidence" value="ECO:0007669"/>
    <property type="project" value="UniProtKB-KW"/>
</dbReference>
<dbReference type="PANTHER" id="PTHR34388">
    <property type="entry name" value="DNA POLYMERASE III SUBUNIT DELTA"/>
    <property type="match status" value="1"/>
</dbReference>
<dbReference type="InterPro" id="IPR027417">
    <property type="entry name" value="P-loop_NTPase"/>
</dbReference>
<dbReference type="SUPFAM" id="SSF52540">
    <property type="entry name" value="P-loop containing nucleoside triphosphate hydrolases"/>
    <property type="match status" value="1"/>
</dbReference>
<sequence>MKTVKAYEVLKKVKDKLPWNKVLIYGEESYLTQQFLKKIGAIRQLEKFHADEELGSFLNFTGTSLFGDSPIPVLLGVEKLTELLRKKADKERFIKFLKSLDSFILVSYEELDYRKLKSEVFSAIGQIVDIVIHSENYPEEKIYALLAKKFRLEGREVSRELLKLIVEIVGTDLRELRNETEKLLLYPGELTPEVVKLLLFSSGKANVFELIFPLVEGSRREYLNQLEELLQKGADPLSLIALLQTQLRQLISMATGDKVRLPPDTIKKLRALLKQRSYIELLLLLKKLHEKEFAVKRGIISGEEALKSLAFEL</sequence>
<evidence type="ECO:0000256" key="4">
    <source>
        <dbReference type="ARBA" id="ARBA00022705"/>
    </source>
</evidence>
<evidence type="ECO:0000313" key="9">
    <source>
        <dbReference type="Proteomes" id="UP000295777"/>
    </source>
</evidence>
<dbReference type="AlphaFoldDB" id="A0A4R1GFK2"/>
<dbReference type="GO" id="GO:0006261">
    <property type="term" value="P:DNA-templated DNA replication"/>
    <property type="evidence" value="ECO:0007669"/>
    <property type="project" value="TreeGrafter"/>
</dbReference>
<evidence type="ECO:0000256" key="3">
    <source>
        <dbReference type="ARBA" id="ARBA00022695"/>
    </source>
</evidence>
<dbReference type="NCBIfam" id="TIGR01128">
    <property type="entry name" value="holA"/>
    <property type="match status" value="1"/>
</dbReference>
<reference evidence="8 9" key="1">
    <citation type="submission" date="2019-03" db="EMBL/GenBank/DDBJ databases">
        <title>Genomic Encyclopedia of Archaeal and Bacterial Type Strains, Phase II (KMG-II): from individual species to whole genera.</title>
        <authorList>
            <person name="Goeker M."/>
        </authorList>
    </citation>
    <scope>NUCLEOTIDE SEQUENCE [LARGE SCALE GENOMIC DNA]</scope>
    <source>
        <strain evidence="8 9">DSM 24425</strain>
    </source>
</reference>
<dbReference type="SUPFAM" id="SSF48019">
    <property type="entry name" value="post-AAA+ oligomerization domain-like"/>
    <property type="match status" value="1"/>
</dbReference>
<organism evidence="8 9">
    <name type="scientific">Phorcysia thermohydrogeniphila</name>
    <dbReference type="NCBI Taxonomy" id="936138"/>
    <lineage>
        <taxon>Bacteria</taxon>
        <taxon>Pseudomonadati</taxon>
        <taxon>Aquificota</taxon>
        <taxon>Aquificia</taxon>
        <taxon>Desulfurobacteriales</taxon>
        <taxon>Desulfurobacteriaceae</taxon>
        <taxon>Phorcysia</taxon>
    </lineage>
</organism>
<comment type="similarity">
    <text evidence="6">Belongs to the DNA polymerase HolA subunit family.</text>
</comment>
<keyword evidence="3" id="KW-0548">Nucleotidyltransferase</keyword>
<evidence type="ECO:0000256" key="6">
    <source>
        <dbReference type="ARBA" id="ARBA00034754"/>
    </source>
</evidence>
<keyword evidence="5" id="KW-0239">DNA-directed DNA polymerase</keyword>
<evidence type="ECO:0000256" key="7">
    <source>
        <dbReference type="ARBA" id="ARBA00049244"/>
    </source>
</evidence>
<dbReference type="PANTHER" id="PTHR34388:SF1">
    <property type="entry name" value="DNA POLYMERASE III SUBUNIT DELTA"/>
    <property type="match status" value="1"/>
</dbReference>
<evidence type="ECO:0000256" key="1">
    <source>
        <dbReference type="ARBA" id="ARBA00012417"/>
    </source>
</evidence>
<keyword evidence="4" id="KW-0235">DNA replication</keyword>
<evidence type="ECO:0000256" key="5">
    <source>
        <dbReference type="ARBA" id="ARBA00022932"/>
    </source>
</evidence>
<name>A0A4R1GFK2_9BACT</name>
<dbReference type="EMBL" id="SMFV01000003">
    <property type="protein sequence ID" value="TCK04609.1"/>
    <property type="molecule type" value="Genomic_DNA"/>
</dbReference>
<dbReference type="InterPro" id="IPR008921">
    <property type="entry name" value="DNA_pol3_clamp-load_cplx_C"/>
</dbReference>
<comment type="catalytic activity">
    <reaction evidence="7">
        <text>DNA(n) + a 2'-deoxyribonucleoside 5'-triphosphate = DNA(n+1) + diphosphate</text>
        <dbReference type="Rhea" id="RHEA:22508"/>
        <dbReference type="Rhea" id="RHEA-COMP:17339"/>
        <dbReference type="Rhea" id="RHEA-COMP:17340"/>
        <dbReference type="ChEBI" id="CHEBI:33019"/>
        <dbReference type="ChEBI" id="CHEBI:61560"/>
        <dbReference type="ChEBI" id="CHEBI:173112"/>
        <dbReference type="EC" id="2.7.7.7"/>
    </reaction>
</comment>
<dbReference type="GO" id="GO:0009360">
    <property type="term" value="C:DNA polymerase III complex"/>
    <property type="evidence" value="ECO:0007669"/>
    <property type="project" value="TreeGrafter"/>
</dbReference>
<dbReference type="OrthoDB" id="11888at2"/>
<accession>A0A4R1GFK2</accession>
<evidence type="ECO:0000256" key="2">
    <source>
        <dbReference type="ARBA" id="ARBA00022679"/>
    </source>
</evidence>
<dbReference type="EC" id="2.7.7.7" evidence="1"/>
<protein>
    <recommendedName>
        <fullName evidence="1">DNA-directed DNA polymerase</fullName>
        <ecNumber evidence="1">2.7.7.7</ecNumber>
    </recommendedName>
</protein>
<dbReference type="RefSeq" id="WP_132526482.1">
    <property type="nucleotide sequence ID" value="NZ_SMFV01000003.1"/>
</dbReference>
<dbReference type="Gene3D" id="1.10.8.60">
    <property type="match status" value="1"/>
</dbReference>
<keyword evidence="9" id="KW-1185">Reference proteome</keyword>
<evidence type="ECO:0000313" key="8">
    <source>
        <dbReference type="EMBL" id="TCK04609.1"/>
    </source>
</evidence>
<dbReference type="GO" id="GO:0003677">
    <property type="term" value="F:DNA binding"/>
    <property type="evidence" value="ECO:0007669"/>
    <property type="project" value="InterPro"/>
</dbReference>
<keyword evidence="2" id="KW-0808">Transferase</keyword>
<dbReference type="Proteomes" id="UP000295777">
    <property type="component" value="Unassembled WGS sequence"/>
</dbReference>